<dbReference type="CDD" id="cd01949">
    <property type="entry name" value="GGDEF"/>
    <property type="match status" value="1"/>
</dbReference>
<dbReference type="EC" id="2.7.7.65" evidence="2"/>
<dbReference type="Gene3D" id="3.30.70.270">
    <property type="match status" value="1"/>
</dbReference>
<dbReference type="OrthoDB" id="9812260at2"/>
<reference evidence="5 6" key="1">
    <citation type="submission" date="2012-11" db="EMBL/GenBank/DDBJ databases">
        <title>Genome assembly of Thiorhodococcus sp. AK35.</title>
        <authorList>
            <person name="Nupur N."/>
            <person name="Khatri I."/>
            <person name="Subramanian S."/>
            <person name="Pinnaka A."/>
        </authorList>
    </citation>
    <scope>NUCLEOTIDE SEQUENCE [LARGE SCALE GENOMIC DNA]</scope>
    <source>
        <strain evidence="5 6">AK35</strain>
    </source>
</reference>
<dbReference type="GO" id="GO:0043709">
    <property type="term" value="P:cell adhesion involved in single-species biofilm formation"/>
    <property type="evidence" value="ECO:0007669"/>
    <property type="project" value="TreeGrafter"/>
</dbReference>
<dbReference type="EMBL" id="AONC01000071">
    <property type="protein sequence ID" value="EXJ13389.1"/>
    <property type="molecule type" value="Genomic_DNA"/>
</dbReference>
<dbReference type="NCBIfam" id="TIGR00254">
    <property type="entry name" value="GGDEF"/>
    <property type="match status" value="1"/>
</dbReference>
<dbReference type="PANTHER" id="PTHR45138:SF24">
    <property type="entry name" value="DIGUANYLATE CYCLASE DGCC-RELATED"/>
    <property type="match status" value="1"/>
</dbReference>
<dbReference type="GO" id="GO:0005886">
    <property type="term" value="C:plasma membrane"/>
    <property type="evidence" value="ECO:0007669"/>
    <property type="project" value="TreeGrafter"/>
</dbReference>
<evidence type="ECO:0000256" key="3">
    <source>
        <dbReference type="SAM" id="MobiDB-lite"/>
    </source>
</evidence>
<dbReference type="Pfam" id="PF00990">
    <property type="entry name" value="GGDEF"/>
    <property type="match status" value="1"/>
</dbReference>
<name>W9V259_9GAMM</name>
<proteinExistence type="predicted"/>
<feature type="domain" description="GGDEF" evidence="4">
    <location>
        <begin position="249"/>
        <end position="384"/>
    </location>
</feature>
<evidence type="ECO:0000256" key="2">
    <source>
        <dbReference type="ARBA" id="ARBA00012528"/>
    </source>
</evidence>
<dbReference type="AlphaFoldDB" id="W9V259"/>
<comment type="caution">
    <text evidence="5">The sequence shown here is derived from an EMBL/GenBank/DDBJ whole genome shotgun (WGS) entry which is preliminary data.</text>
</comment>
<evidence type="ECO:0000313" key="6">
    <source>
        <dbReference type="Proteomes" id="UP000019460"/>
    </source>
</evidence>
<dbReference type="GO" id="GO:1902201">
    <property type="term" value="P:negative regulation of bacterial-type flagellum-dependent cell motility"/>
    <property type="evidence" value="ECO:0007669"/>
    <property type="project" value="TreeGrafter"/>
</dbReference>
<dbReference type="PROSITE" id="PS50887">
    <property type="entry name" value="GGDEF"/>
    <property type="match status" value="1"/>
</dbReference>
<dbReference type="STRING" id="1249627.D779_3785"/>
<organism evidence="5 6">
    <name type="scientific">Imhoffiella purpurea</name>
    <dbReference type="NCBI Taxonomy" id="1249627"/>
    <lineage>
        <taxon>Bacteria</taxon>
        <taxon>Pseudomonadati</taxon>
        <taxon>Pseudomonadota</taxon>
        <taxon>Gammaproteobacteria</taxon>
        <taxon>Chromatiales</taxon>
        <taxon>Chromatiaceae</taxon>
        <taxon>Imhoffiella</taxon>
    </lineage>
</organism>
<dbReference type="GO" id="GO:0052621">
    <property type="term" value="F:diguanylate cyclase activity"/>
    <property type="evidence" value="ECO:0007669"/>
    <property type="project" value="UniProtKB-EC"/>
</dbReference>
<dbReference type="SMART" id="SM00267">
    <property type="entry name" value="GGDEF"/>
    <property type="match status" value="1"/>
</dbReference>
<sequence>MAKFWKRPSQPENGDPPIDLSKENKTPGHSDPLLEQTALDQLAAVMRTLGKYAFDLDEIKASAIGDQVEIWVRHILMATPQQNDEDQADEDRKTQATARRDWAGLQKFVATLRRGEQAYVKRQVVGTRQVMGDFVQTLGRVLAEDQDEQARVLSAIDQLRLAIEEDRPLEVVSQEAILAIDLIREIAQERSQRHQGLLQELTGKLQSLRGELDAAQREMEIDSLTRLYNRKAFDIQLERVFELCRLSGQPACLMMIDADHFKRINDDYGHPVGDLVLKRIAKCCLQSFPRKTDFVARYGGEEFAVVLQDTPMRTAFQLGDRLLDVVRDMEIEHEEVEEVIRITLSIGVAELDPKATPSQWLSAADAALYQAKGEGRDRIVTSQGSSG</sequence>
<dbReference type="InterPro" id="IPR050469">
    <property type="entry name" value="Diguanylate_Cyclase"/>
</dbReference>
<protein>
    <recommendedName>
        <fullName evidence="2">diguanylate cyclase</fullName>
        <ecNumber evidence="2">2.7.7.65</ecNumber>
    </recommendedName>
</protein>
<feature type="region of interest" description="Disordered" evidence="3">
    <location>
        <begin position="1"/>
        <end position="32"/>
    </location>
</feature>
<dbReference type="eggNOG" id="COG3706">
    <property type="taxonomic scope" value="Bacteria"/>
</dbReference>
<dbReference type="RefSeq" id="WP_052348277.1">
    <property type="nucleotide sequence ID" value="NZ_AONC01000071.1"/>
</dbReference>
<comment type="cofactor">
    <cofactor evidence="1">
        <name>Mg(2+)</name>
        <dbReference type="ChEBI" id="CHEBI:18420"/>
    </cofactor>
</comment>
<dbReference type="InterPro" id="IPR029787">
    <property type="entry name" value="Nucleotide_cyclase"/>
</dbReference>
<dbReference type="InterPro" id="IPR043128">
    <property type="entry name" value="Rev_trsase/Diguanyl_cyclase"/>
</dbReference>
<evidence type="ECO:0000256" key="1">
    <source>
        <dbReference type="ARBA" id="ARBA00001946"/>
    </source>
</evidence>
<dbReference type="PANTHER" id="PTHR45138">
    <property type="entry name" value="REGULATORY COMPONENTS OF SENSORY TRANSDUCTION SYSTEM"/>
    <property type="match status" value="1"/>
</dbReference>
<dbReference type="FunFam" id="3.30.70.270:FF:000001">
    <property type="entry name" value="Diguanylate cyclase domain protein"/>
    <property type="match status" value="1"/>
</dbReference>
<dbReference type="Proteomes" id="UP000019460">
    <property type="component" value="Unassembled WGS sequence"/>
</dbReference>
<accession>W9V259</accession>
<evidence type="ECO:0000313" key="5">
    <source>
        <dbReference type="EMBL" id="EXJ13389.1"/>
    </source>
</evidence>
<evidence type="ECO:0000259" key="4">
    <source>
        <dbReference type="PROSITE" id="PS50887"/>
    </source>
</evidence>
<dbReference type="InterPro" id="IPR000160">
    <property type="entry name" value="GGDEF_dom"/>
</dbReference>
<gene>
    <name evidence="5" type="ORF">D779_3785</name>
</gene>
<keyword evidence="6" id="KW-1185">Reference proteome</keyword>
<dbReference type="SUPFAM" id="SSF55073">
    <property type="entry name" value="Nucleotide cyclase"/>
    <property type="match status" value="1"/>
</dbReference>